<dbReference type="PANTHER" id="PTHR46623:SF6">
    <property type="entry name" value="ALPHA_BETA-HYDROLASES SUPERFAMILY PROTEIN"/>
    <property type="match status" value="1"/>
</dbReference>
<dbReference type="InterPro" id="IPR002925">
    <property type="entry name" value="Dienelactn_hydro"/>
</dbReference>
<evidence type="ECO:0000313" key="2">
    <source>
        <dbReference type="EMBL" id="SFK75626.1"/>
    </source>
</evidence>
<dbReference type="EMBL" id="FORP01000032">
    <property type="protein sequence ID" value="SFK75626.1"/>
    <property type="molecule type" value="Genomic_DNA"/>
</dbReference>
<dbReference type="STRING" id="115433.SAMN05421835_13224"/>
<accession>A0A1I4C640</accession>
<dbReference type="Pfam" id="PF01738">
    <property type="entry name" value="DLH"/>
    <property type="match status" value="1"/>
</dbReference>
<feature type="domain" description="Dienelactone hydrolase" evidence="1">
    <location>
        <begin position="21"/>
        <end position="241"/>
    </location>
</feature>
<dbReference type="RefSeq" id="WP_091515708.1">
    <property type="nucleotide sequence ID" value="NZ_CBDQZW010000063.1"/>
</dbReference>
<proteinExistence type="predicted"/>
<organism evidence="2 3">
    <name type="scientific">Amycolatopsis sacchari</name>
    <dbReference type="NCBI Taxonomy" id="115433"/>
    <lineage>
        <taxon>Bacteria</taxon>
        <taxon>Bacillati</taxon>
        <taxon>Actinomycetota</taxon>
        <taxon>Actinomycetes</taxon>
        <taxon>Pseudonocardiales</taxon>
        <taxon>Pseudonocardiaceae</taxon>
        <taxon>Amycolatopsis</taxon>
    </lineage>
</organism>
<keyword evidence="3" id="KW-1185">Reference proteome</keyword>
<reference evidence="2 3" key="1">
    <citation type="submission" date="2016-10" db="EMBL/GenBank/DDBJ databases">
        <authorList>
            <person name="de Groot N.N."/>
        </authorList>
    </citation>
    <scope>NUCLEOTIDE SEQUENCE [LARGE SCALE GENOMIC DNA]</scope>
    <source>
        <strain evidence="2 3">DSM 44468</strain>
    </source>
</reference>
<gene>
    <name evidence="2" type="ORF">SAMN05421835_13224</name>
</gene>
<name>A0A1I4C640_9PSEU</name>
<evidence type="ECO:0000259" key="1">
    <source>
        <dbReference type="Pfam" id="PF01738"/>
    </source>
</evidence>
<dbReference type="GO" id="GO:0016787">
    <property type="term" value="F:hydrolase activity"/>
    <property type="evidence" value="ECO:0007669"/>
    <property type="project" value="InterPro"/>
</dbReference>
<dbReference type="Proteomes" id="UP000199025">
    <property type="component" value="Unassembled WGS sequence"/>
</dbReference>
<sequence>MNAAPEPAGDWLEVSTSDGPMRVYRVRPADPVSPPAAVLVLQEAFGVNEHVQDVTRRVAAEGYLALAPELFHRTGGGTVDYADRDTAMGLIDAISPDQIDTDVVALLEHVLDAENIPVQRCAVVGFCFGGRAAITAATSTLGLGATVAFYGPGVVAGPHAVLDRVENISGPVLVLVGDQDPTIPAEHRDALRAAADEAGVDLRIRVFPGAGHAFHCDARPAMYHEEAAREAWQLTTSFLAETIGKGRP</sequence>
<dbReference type="SUPFAM" id="SSF53474">
    <property type="entry name" value="alpha/beta-Hydrolases"/>
    <property type="match status" value="1"/>
</dbReference>
<protein>
    <submittedName>
        <fullName evidence="2">Carboxymethylenebutenolidase</fullName>
    </submittedName>
</protein>
<dbReference type="OrthoDB" id="5902829at2"/>
<dbReference type="AlphaFoldDB" id="A0A1I4C640"/>
<dbReference type="InterPro" id="IPR029058">
    <property type="entry name" value="AB_hydrolase_fold"/>
</dbReference>
<dbReference type="InterPro" id="IPR051049">
    <property type="entry name" value="Dienelactone_hydrolase-like"/>
</dbReference>
<evidence type="ECO:0000313" key="3">
    <source>
        <dbReference type="Proteomes" id="UP000199025"/>
    </source>
</evidence>
<dbReference type="Gene3D" id="3.40.50.1820">
    <property type="entry name" value="alpha/beta hydrolase"/>
    <property type="match status" value="1"/>
</dbReference>
<dbReference type="PANTHER" id="PTHR46623">
    <property type="entry name" value="CARBOXYMETHYLENEBUTENOLIDASE-RELATED"/>
    <property type="match status" value="1"/>
</dbReference>